<comment type="caution">
    <text evidence="2">The sequence shown here is derived from an EMBL/GenBank/DDBJ whole genome shotgun (WGS) entry which is preliminary data.</text>
</comment>
<evidence type="ECO:0000256" key="1">
    <source>
        <dbReference type="ARBA" id="ARBA00022500"/>
    </source>
</evidence>
<dbReference type="SUPFAM" id="SSF58104">
    <property type="entry name" value="Methyl-accepting chemotaxis protein (MCP) signaling domain"/>
    <property type="match status" value="1"/>
</dbReference>
<organism evidence="2">
    <name type="scientific">bioreactor metagenome</name>
    <dbReference type="NCBI Taxonomy" id="1076179"/>
    <lineage>
        <taxon>unclassified sequences</taxon>
        <taxon>metagenomes</taxon>
        <taxon>ecological metagenomes</taxon>
    </lineage>
</organism>
<dbReference type="EMBL" id="VSSQ01111332">
    <property type="protein sequence ID" value="MPN48735.1"/>
    <property type="molecule type" value="Genomic_DNA"/>
</dbReference>
<dbReference type="PANTHER" id="PTHR43531:SF11">
    <property type="entry name" value="METHYL-ACCEPTING CHEMOTAXIS PROTEIN 3"/>
    <property type="match status" value="1"/>
</dbReference>
<reference evidence="2" key="1">
    <citation type="submission" date="2019-08" db="EMBL/GenBank/DDBJ databases">
        <authorList>
            <person name="Kucharzyk K."/>
            <person name="Murdoch R.W."/>
            <person name="Higgins S."/>
            <person name="Loffler F."/>
        </authorList>
    </citation>
    <scope>NUCLEOTIDE SEQUENCE</scope>
</reference>
<dbReference type="AlphaFoldDB" id="A0A645IBT6"/>
<dbReference type="GO" id="GO:0006935">
    <property type="term" value="P:chemotaxis"/>
    <property type="evidence" value="ECO:0007669"/>
    <property type="project" value="UniProtKB-KW"/>
</dbReference>
<name>A0A645IBT6_9ZZZZ</name>
<protein>
    <recommendedName>
        <fullName evidence="3">Methyl-accepting chemotaxis protein IV</fullName>
    </recommendedName>
</protein>
<sequence>MQNGTSVVNATADSLYQAVNMADEVTALVRKISDSASEQSASIEQISLGIAQISAVVQTNSATSEESAASSEELSAQAEILAGQIEAFTLKKVSNKGKAKVDHYAEAVH</sequence>
<gene>
    <name evidence="2" type="ORF">SDC9_196347</name>
</gene>
<proteinExistence type="predicted"/>
<dbReference type="Gene3D" id="1.10.287.950">
    <property type="entry name" value="Methyl-accepting chemotaxis protein"/>
    <property type="match status" value="1"/>
</dbReference>
<dbReference type="InterPro" id="IPR051310">
    <property type="entry name" value="MCP_chemotaxis"/>
</dbReference>
<dbReference type="PANTHER" id="PTHR43531">
    <property type="entry name" value="PROTEIN ICFG"/>
    <property type="match status" value="1"/>
</dbReference>
<evidence type="ECO:0008006" key="3">
    <source>
        <dbReference type="Google" id="ProtNLM"/>
    </source>
</evidence>
<accession>A0A645IBT6</accession>
<keyword evidence="1" id="KW-0145">Chemotaxis</keyword>
<evidence type="ECO:0000313" key="2">
    <source>
        <dbReference type="EMBL" id="MPN48735.1"/>
    </source>
</evidence>